<dbReference type="Proteomes" id="UP000236370">
    <property type="component" value="Unassembled WGS sequence"/>
</dbReference>
<evidence type="ECO:0000313" key="1">
    <source>
        <dbReference type="EMBL" id="PNI31736.1"/>
    </source>
</evidence>
<feature type="non-terminal residue" evidence="1">
    <location>
        <position position="1"/>
    </location>
</feature>
<comment type="caution">
    <text evidence="1">The sequence shown here is derived from an EMBL/GenBank/DDBJ whole genome shotgun (WGS) entry which is preliminary data.</text>
</comment>
<dbReference type="EMBL" id="NBAG03000382">
    <property type="protein sequence ID" value="PNI31736.1"/>
    <property type="molecule type" value="Genomic_DNA"/>
</dbReference>
<gene>
    <name evidence="1" type="ORF">CK820_G0040408</name>
</gene>
<evidence type="ECO:0000313" key="2">
    <source>
        <dbReference type="Proteomes" id="UP000236370"/>
    </source>
</evidence>
<accession>A0A2J8K9S1</accession>
<protein>
    <submittedName>
        <fullName evidence="1">SUGCT isoform 9</fullName>
    </submittedName>
</protein>
<name>A0A2J8K9S1_PANTR</name>
<proteinExistence type="predicted"/>
<organism evidence="1 2">
    <name type="scientific">Pan troglodytes</name>
    <name type="common">Chimpanzee</name>
    <dbReference type="NCBI Taxonomy" id="9598"/>
    <lineage>
        <taxon>Eukaryota</taxon>
        <taxon>Metazoa</taxon>
        <taxon>Chordata</taxon>
        <taxon>Craniata</taxon>
        <taxon>Vertebrata</taxon>
        <taxon>Euteleostomi</taxon>
        <taxon>Mammalia</taxon>
        <taxon>Eutheria</taxon>
        <taxon>Euarchontoglires</taxon>
        <taxon>Primates</taxon>
        <taxon>Haplorrhini</taxon>
        <taxon>Catarrhini</taxon>
        <taxon>Hominidae</taxon>
        <taxon>Pan</taxon>
    </lineage>
</organism>
<dbReference type="AlphaFoldDB" id="A0A2J8K9S1"/>
<reference evidence="1 2" key="1">
    <citation type="submission" date="2017-12" db="EMBL/GenBank/DDBJ databases">
        <title>High-resolution comparative analysis of great ape genomes.</title>
        <authorList>
            <person name="Pollen A."/>
            <person name="Hastie A."/>
            <person name="Hormozdiari F."/>
            <person name="Dougherty M."/>
            <person name="Liu R."/>
            <person name="Chaisson M."/>
            <person name="Hoppe E."/>
            <person name="Hill C."/>
            <person name="Pang A."/>
            <person name="Hillier L."/>
            <person name="Baker C."/>
            <person name="Armstrong J."/>
            <person name="Shendure J."/>
            <person name="Paten B."/>
            <person name="Wilson R."/>
            <person name="Chao H."/>
            <person name="Schneider V."/>
            <person name="Ventura M."/>
            <person name="Kronenberg Z."/>
            <person name="Murali S."/>
            <person name="Gordon D."/>
            <person name="Cantsilieris S."/>
            <person name="Munson K."/>
            <person name="Nelson B."/>
            <person name="Raja A."/>
            <person name="Underwood J."/>
            <person name="Diekhans M."/>
            <person name="Fiddes I."/>
            <person name="Haussler D."/>
            <person name="Eichler E."/>
        </authorList>
    </citation>
    <scope>NUCLEOTIDE SEQUENCE [LARGE SCALE GENOMIC DNA]</scope>
    <source>
        <strain evidence="1">Yerkes chimp pedigree #C0471</strain>
    </source>
</reference>
<sequence>PSETHAMLATLARVAALRRTCLFSGRGGGRGLWTGRPQSESWRDLLLL</sequence>